<protein>
    <submittedName>
        <fullName evidence="2">Uncharacterized protein</fullName>
    </submittedName>
</protein>
<dbReference type="Proteomes" id="UP000092583">
    <property type="component" value="Unassembled WGS sequence"/>
</dbReference>
<proteinExistence type="predicted"/>
<sequence length="69" mass="7302">MSSSSDNHNTSSTDNDDRSGNDQSANTDTSSTNTSSSAPDFLSMLRTNTSAAEEFSWHGPDNGVEGAWN</sequence>
<reference evidence="3" key="2">
    <citation type="submission" date="2013-12" db="EMBL/GenBank/DDBJ databases">
        <title>Evolution of pathogenesis and genome organization in the Tremellales.</title>
        <authorList>
            <person name="Cuomo C."/>
            <person name="Litvintseva A."/>
            <person name="Heitman J."/>
            <person name="Chen Y."/>
            <person name="Sun S."/>
            <person name="Springer D."/>
            <person name="Dromer F."/>
            <person name="Young S."/>
            <person name="Zeng Q."/>
            <person name="Chapman S."/>
            <person name="Gujja S."/>
            <person name="Saif S."/>
            <person name="Birren B."/>
        </authorList>
    </citation>
    <scope>NUCLEOTIDE SEQUENCE [LARGE SCALE GENOMIC DNA]</scope>
    <source>
        <strain evidence="3">CBS 10435</strain>
    </source>
</reference>
<evidence type="ECO:0000256" key="1">
    <source>
        <dbReference type="SAM" id="MobiDB-lite"/>
    </source>
</evidence>
<feature type="compositionally biased region" description="Low complexity" evidence="1">
    <location>
        <begin position="1"/>
        <end position="13"/>
    </location>
</feature>
<reference evidence="2 3" key="1">
    <citation type="submission" date="2013-07" db="EMBL/GenBank/DDBJ databases">
        <title>The Genome Sequence of Kwoniella mangroviensis CBS10435.</title>
        <authorList>
            <consortium name="The Broad Institute Genome Sequencing Platform"/>
            <person name="Cuomo C."/>
            <person name="Litvintseva A."/>
            <person name="Chen Y."/>
            <person name="Heitman J."/>
            <person name="Sun S."/>
            <person name="Springer D."/>
            <person name="Dromer F."/>
            <person name="Young S.K."/>
            <person name="Zeng Q."/>
            <person name="Gargeya S."/>
            <person name="Fitzgerald M."/>
            <person name="Abouelleil A."/>
            <person name="Alvarado L."/>
            <person name="Berlin A.M."/>
            <person name="Chapman S.B."/>
            <person name="Dewar J."/>
            <person name="Goldberg J."/>
            <person name="Griggs A."/>
            <person name="Gujja S."/>
            <person name="Hansen M."/>
            <person name="Howarth C."/>
            <person name="Imamovic A."/>
            <person name="Larimer J."/>
            <person name="McCowan C."/>
            <person name="Murphy C."/>
            <person name="Pearson M."/>
            <person name="Priest M."/>
            <person name="Roberts A."/>
            <person name="Saif S."/>
            <person name="Shea T."/>
            <person name="Sykes S."/>
            <person name="Wortman J."/>
            <person name="Nusbaum C."/>
            <person name="Birren B."/>
        </authorList>
    </citation>
    <scope>NUCLEOTIDE SEQUENCE [LARGE SCALE GENOMIC DNA]</scope>
    <source>
        <strain evidence="2 3">CBS 10435</strain>
    </source>
</reference>
<organism evidence="2 3">
    <name type="scientific">Kwoniella mangroviensis CBS 10435</name>
    <dbReference type="NCBI Taxonomy" id="1331196"/>
    <lineage>
        <taxon>Eukaryota</taxon>
        <taxon>Fungi</taxon>
        <taxon>Dikarya</taxon>
        <taxon>Basidiomycota</taxon>
        <taxon>Agaricomycotina</taxon>
        <taxon>Tremellomycetes</taxon>
        <taxon>Tremellales</taxon>
        <taxon>Cryptococcaceae</taxon>
        <taxon>Kwoniella</taxon>
    </lineage>
</organism>
<dbReference type="AlphaFoldDB" id="A0A1B9IJT9"/>
<gene>
    <name evidence="2" type="ORF">L486_07115</name>
</gene>
<name>A0A1B9IJT9_9TREE</name>
<keyword evidence="3" id="KW-1185">Reference proteome</keyword>
<feature type="region of interest" description="Disordered" evidence="1">
    <location>
        <begin position="1"/>
        <end position="47"/>
    </location>
</feature>
<accession>A0A1B9IJT9</accession>
<evidence type="ECO:0000313" key="3">
    <source>
        <dbReference type="Proteomes" id="UP000092583"/>
    </source>
</evidence>
<feature type="compositionally biased region" description="Low complexity" evidence="1">
    <location>
        <begin position="21"/>
        <end position="38"/>
    </location>
</feature>
<dbReference type="EMBL" id="KI669466">
    <property type="protein sequence ID" value="OCF55630.1"/>
    <property type="molecule type" value="Genomic_DNA"/>
</dbReference>
<evidence type="ECO:0000313" key="2">
    <source>
        <dbReference type="EMBL" id="OCF55630.1"/>
    </source>
</evidence>